<dbReference type="Pfam" id="PF06276">
    <property type="entry name" value="FhuF"/>
    <property type="match status" value="1"/>
</dbReference>
<dbReference type="PRINTS" id="PR01714">
    <property type="entry name" value="2FE2SRDCTASE"/>
</dbReference>
<feature type="domain" description="Ferric siderophore reductase C-terminal" evidence="2">
    <location>
        <begin position="209"/>
        <end position="229"/>
    </location>
</feature>
<evidence type="ECO:0000259" key="2">
    <source>
        <dbReference type="Pfam" id="PF11575"/>
    </source>
</evidence>
<dbReference type="Pfam" id="PF11575">
    <property type="entry name" value="FhuF_C"/>
    <property type="match status" value="1"/>
</dbReference>
<reference evidence="3 4" key="1">
    <citation type="submission" date="2024-06" db="EMBL/GenBank/DDBJ databases">
        <title>Genomic Encyclopedia of Type Strains, Phase IV (KMG-IV): sequencing the most valuable type-strain genomes for metagenomic binning, comparative biology and taxonomic classification.</title>
        <authorList>
            <person name="Goeker M."/>
        </authorList>
    </citation>
    <scope>NUCLEOTIDE SEQUENCE [LARGE SCALE GENOMIC DNA]</scope>
    <source>
        <strain evidence="3 4">DSM 100022</strain>
    </source>
</reference>
<dbReference type="EMBL" id="JBEPMC010000007">
    <property type="protein sequence ID" value="MET3580999.1"/>
    <property type="molecule type" value="Genomic_DNA"/>
</dbReference>
<proteinExistence type="predicted"/>
<feature type="domain" description="Aerobactin siderophore biosynthesis IucA/IucC-like C-terminal" evidence="1">
    <location>
        <begin position="63"/>
        <end position="207"/>
    </location>
</feature>
<evidence type="ECO:0000259" key="1">
    <source>
        <dbReference type="Pfam" id="PF06276"/>
    </source>
</evidence>
<organism evidence="3 4">
    <name type="scientific">Mesorhizobium robiniae</name>
    <dbReference type="NCBI Taxonomy" id="559315"/>
    <lineage>
        <taxon>Bacteria</taxon>
        <taxon>Pseudomonadati</taxon>
        <taxon>Pseudomonadota</taxon>
        <taxon>Alphaproteobacteria</taxon>
        <taxon>Hyphomicrobiales</taxon>
        <taxon>Phyllobacteriaceae</taxon>
        <taxon>Mesorhizobium</taxon>
    </lineage>
</organism>
<dbReference type="InterPro" id="IPR024726">
    <property type="entry name" value="FhuF_C"/>
</dbReference>
<dbReference type="NCBIfam" id="TIGR03951">
    <property type="entry name" value="Fe_III_red_FhuF"/>
    <property type="match status" value="1"/>
</dbReference>
<gene>
    <name evidence="3" type="ORF">ABID19_004045</name>
</gene>
<accession>A0ABV2GRT4</accession>
<sequence length="242" mass="26479">MIPALAAFFPGKLAAIAESLVLEDDPRPHVPGAAFLDGDRLRQVLDAFAANYAEPDEQAVATQWSKWHFSQLLPPVLIANIAADWLLPTAIDRIGIVLSPDRRTLAIRLPGEGARLPVSGVQRFSPLVEDHLAPLIAAVSRASGLPAKTLWSNAGNVAETVVSECAAFLGEAHPGVTDARALLAARLWPDGRRNELFEPIRYREGRRRRRICCLRYRIASLPLCKSCPLDSIPSRSRRSGKE</sequence>
<evidence type="ECO:0000313" key="4">
    <source>
        <dbReference type="Proteomes" id="UP001549204"/>
    </source>
</evidence>
<dbReference type="InterPro" id="IPR022770">
    <property type="entry name" value="IucA/IucC-like_C"/>
</dbReference>
<evidence type="ECO:0000313" key="3">
    <source>
        <dbReference type="EMBL" id="MET3580999.1"/>
    </source>
</evidence>
<keyword evidence="4" id="KW-1185">Reference proteome</keyword>
<dbReference type="InterPro" id="IPR008090">
    <property type="entry name" value="Fe_iron_reduct"/>
</dbReference>
<dbReference type="RefSeq" id="WP_354492657.1">
    <property type="nucleotide sequence ID" value="NZ_JBEPMC010000007.1"/>
</dbReference>
<dbReference type="Proteomes" id="UP001549204">
    <property type="component" value="Unassembled WGS sequence"/>
</dbReference>
<protein>
    <submittedName>
        <fullName evidence="3">Ferric iron reductase protein FhuF</fullName>
    </submittedName>
</protein>
<comment type="caution">
    <text evidence="3">The sequence shown here is derived from an EMBL/GenBank/DDBJ whole genome shotgun (WGS) entry which is preliminary data.</text>
</comment>
<name>A0ABV2GRT4_9HYPH</name>